<keyword evidence="3" id="KW-1185">Reference proteome</keyword>
<evidence type="ECO:0000256" key="1">
    <source>
        <dbReference type="SAM" id="SignalP"/>
    </source>
</evidence>
<evidence type="ECO:0000313" key="3">
    <source>
        <dbReference type="Proteomes" id="UP000799776"/>
    </source>
</evidence>
<feature type="signal peptide" evidence="1">
    <location>
        <begin position="1"/>
        <end position="21"/>
    </location>
</feature>
<keyword evidence="1" id="KW-0732">Signal</keyword>
<gene>
    <name evidence="2" type="ORF">K490DRAFT_68697</name>
</gene>
<dbReference type="AlphaFoldDB" id="A0A9P4HS20"/>
<comment type="caution">
    <text evidence="2">The sequence shown here is derived from an EMBL/GenBank/DDBJ whole genome shotgun (WGS) entry which is preliminary data.</text>
</comment>
<feature type="chain" id="PRO_5040451162" evidence="1">
    <location>
        <begin position="22"/>
        <end position="540"/>
    </location>
</feature>
<accession>A0A9P4HS20</accession>
<dbReference type="EMBL" id="ML978740">
    <property type="protein sequence ID" value="KAF2084576.1"/>
    <property type="molecule type" value="Genomic_DNA"/>
</dbReference>
<evidence type="ECO:0000313" key="2">
    <source>
        <dbReference type="EMBL" id="KAF2084576.1"/>
    </source>
</evidence>
<sequence length="540" mass="55767">MPSSFLQLFTAALAAVPAVHGLELPELALGHSENALVYRQNANTTSPVVTSGASTVVIVDVQPAISTSTVYETQEITITSCPPEITSCPVSSMSVVTSIVAVSTTICPITLTTSYFSEITTSFSPVPAPSTPAVLSSSSILVLIFHVGVDFCLFIGTQLDKFGGIFLNHHGCVIFGYAHGPDHHAVYDSHDCFYFGSLVVLKHFHGFYLGIFFGVPVDFVIDHLPDLFHTGNKLINSHLLFPGLLGLLNVLGLFDGLVNGLVGGQQQQPFGSIDNCSIASRTTSTQITSSPSTTTSTLTQILSTQSVPVHSTAPFLNTTAVTSQIVSSPSTHSSSSARVVVSVVTSVITPVPAPALTSSSPAILSLSTTSTSASWIVVTLSSLPPAYTWTTPFSVPSSLIPTSLIPSSLMPIPSSLVLSVPVQGSPASSSNAAVPTSAPIPVGYSIIVPGSTTVVIPPPMVSSLAANISSYAPTGNLSTVPAPTSVPAVLSSIVAVPTISIAGKGNFTATTTPTAIYQGIGAKHSMSFMAMIALLFVLLL</sequence>
<organism evidence="2 3">
    <name type="scientific">Saccharata proteae CBS 121410</name>
    <dbReference type="NCBI Taxonomy" id="1314787"/>
    <lineage>
        <taxon>Eukaryota</taxon>
        <taxon>Fungi</taxon>
        <taxon>Dikarya</taxon>
        <taxon>Ascomycota</taxon>
        <taxon>Pezizomycotina</taxon>
        <taxon>Dothideomycetes</taxon>
        <taxon>Dothideomycetes incertae sedis</taxon>
        <taxon>Botryosphaeriales</taxon>
        <taxon>Saccharataceae</taxon>
        <taxon>Saccharata</taxon>
    </lineage>
</organism>
<protein>
    <submittedName>
        <fullName evidence="2">Uncharacterized protein</fullName>
    </submittedName>
</protein>
<reference evidence="2" key="1">
    <citation type="journal article" date="2020" name="Stud. Mycol.">
        <title>101 Dothideomycetes genomes: a test case for predicting lifestyles and emergence of pathogens.</title>
        <authorList>
            <person name="Haridas S."/>
            <person name="Albert R."/>
            <person name="Binder M."/>
            <person name="Bloem J."/>
            <person name="Labutti K."/>
            <person name="Salamov A."/>
            <person name="Andreopoulos B."/>
            <person name="Baker S."/>
            <person name="Barry K."/>
            <person name="Bills G."/>
            <person name="Bluhm B."/>
            <person name="Cannon C."/>
            <person name="Castanera R."/>
            <person name="Culley D."/>
            <person name="Daum C."/>
            <person name="Ezra D."/>
            <person name="Gonzalez J."/>
            <person name="Henrissat B."/>
            <person name="Kuo A."/>
            <person name="Liang C."/>
            <person name="Lipzen A."/>
            <person name="Lutzoni F."/>
            <person name="Magnuson J."/>
            <person name="Mondo S."/>
            <person name="Nolan M."/>
            <person name="Ohm R."/>
            <person name="Pangilinan J."/>
            <person name="Park H.-J."/>
            <person name="Ramirez L."/>
            <person name="Alfaro M."/>
            <person name="Sun H."/>
            <person name="Tritt A."/>
            <person name="Yoshinaga Y."/>
            <person name="Zwiers L.-H."/>
            <person name="Turgeon B."/>
            <person name="Goodwin S."/>
            <person name="Spatafora J."/>
            <person name="Crous P."/>
            <person name="Grigoriev I."/>
        </authorList>
    </citation>
    <scope>NUCLEOTIDE SEQUENCE</scope>
    <source>
        <strain evidence="2">CBS 121410</strain>
    </source>
</reference>
<dbReference type="Proteomes" id="UP000799776">
    <property type="component" value="Unassembled WGS sequence"/>
</dbReference>
<proteinExistence type="predicted"/>
<dbReference type="OrthoDB" id="3923593at2759"/>
<name>A0A9P4HS20_9PEZI</name>